<evidence type="ECO:0000256" key="1">
    <source>
        <dbReference type="ARBA" id="ARBA00022750"/>
    </source>
</evidence>
<dbReference type="SUPFAM" id="SSF56672">
    <property type="entry name" value="DNA/RNA polymerases"/>
    <property type="match status" value="1"/>
</dbReference>
<dbReference type="InterPro" id="IPR013103">
    <property type="entry name" value="RVT_2"/>
</dbReference>
<accession>A0ABQ5DYZ1</accession>
<keyword evidence="1" id="KW-0378">Hydrolase</keyword>
<reference evidence="6" key="2">
    <citation type="submission" date="2022-01" db="EMBL/GenBank/DDBJ databases">
        <authorList>
            <person name="Yamashiro T."/>
            <person name="Shiraishi A."/>
            <person name="Satake H."/>
            <person name="Nakayama K."/>
        </authorList>
    </citation>
    <scope>NUCLEOTIDE SEQUENCE</scope>
</reference>
<reference evidence="6" key="1">
    <citation type="journal article" date="2022" name="Int. J. Mol. Sci.">
        <title>Draft Genome of Tanacetum Coccineum: Genomic Comparison of Closely Related Tanacetum-Family Plants.</title>
        <authorList>
            <person name="Yamashiro T."/>
            <person name="Shiraishi A."/>
            <person name="Nakayama K."/>
            <person name="Satake H."/>
        </authorList>
    </citation>
    <scope>NUCLEOTIDE SEQUENCE</scope>
</reference>
<comment type="caution">
    <text evidence="6">The sequence shown here is derived from an EMBL/GenBank/DDBJ whole genome shotgun (WGS) entry which is preliminary data.</text>
</comment>
<dbReference type="Pfam" id="PF22936">
    <property type="entry name" value="Pol_BBD"/>
    <property type="match status" value="1"/>
</dbReference>
<proteinExistence type="predicted"/>
<evidence type="ECO:0000259" key="4">
    <source>
        <dbReference type="Pfam" id="PF13976"/>
    </source>
</evidence>
<protein>
    <submittedName>
        <fullName evidence="6">Retrovirus-related pol polyprotein from transposon TNT 1-94</fullName>
    </submittedName>
</protein>
<keyword evidence="7" id="KW-1185">Reference proteome</keyword>
<dbReference type="EMBL" id="BQNB010015810">
    <property type="protein sequence ID" value="GJT44397.1"/>
    <property type="molecule type" value="Genomic_DNA"/>
</dbReference>
<feature type="domain" description="Reverse transcriptase Ty1/copia-type" evidence="3">
    <location>
        <begin position="510"/>
        <end position="751"/>
    </location>
</feature>
<gene>
    <name evidence="6" type="ORF">Tco_0953112</name>
</gene>
<keyword evidence="1" id="KW-0064">Aspartyl protease</keyword>
<dbReference type="InterPro" id="IPR054722">
    <property type="entry name" value="PolX-like_BBD"/>
</dbReference>
<evidence type="ECO:0000259" key="3">
    <source>
        <dbReference type="Pfam" id="PF07727"/>
    </source>
</evidence>
<dbReference type="Pfam" id="PF13976">
    <property type="entry name" value="gag_pre-integrs"/>
    <property type="match status" value="1"/>
</dbReference>
<feature type="domain" description="Retrovirus-related Pol polyprotein from transposon TNT 1-94-like beta-barrel" evidence="5">
    <location>
        <begin position="191"/>
        <end position="262"/>
    </location>
</feature>
<evidence type="ECO:0000256" key="2">
    <source>
        <dbReference type="SAM" id="MobiDB-lite"/>
    </source>
</evidence>
<dbReference type="Proteomes" id="UP001151760">
    <property type="component" value="Unassembled WGS sequence"/>
</dbReference>
<feature type="region of interest" description="Disordered" evidence="2">
    <location>
        <begin position="457"/>
        <end position="478"/>
    </location>
</feature>
<dbReference type="InterPro" id="IPR043502">
    <property type="entry name" value="DNA/RNA_pol_sf"/>
</dbReference>
<keyword evidence="1" id="KW-0645">Protease</keyword>
<sequence>KASDRINKKPNVASKNVILNKKIVIDADVKNALKVKDVLCVLCAKNVFILCHDKCLVNYKLNVRSKVRRALFTTLRTAKSTCEDTTPVVSKTRFSVKTTQSKSLNTTRVVFKTKIAAVTPLNAKNKVSSASKTIKVILRESSLSKYVKNKIRTSRMWQKWYKLQPNVSWSPIKTTLNVDNSRNIVVQIVLWIVDSGCSKHMTSDRSLLKNFVEKFLGTVRFRNDHFAAITCYSDYVQGNITVFHVYYVEGLGHNLFSVGQFCDGDLEVAFRSKTCYVQNLEGDDLLTGARESNLYTISISDMIASSPVCLMSKATSTKSWLWHHRLSHLNFGTINDLTKHDLVDGILRFKYSKDHMCSAFESMNTPSKEDLDNLFGPMYEEYFEKKSSDVSINSAAQQVHNNEDSPSTSLIIVEEYEAPPIITTFEEQTSLILMNEADELNQEDSAEFDGNTLLTPYDAPNSDEAESSTTSLDPLNMHDTFEPKNIKEAMPDHSWIEYMQDELHQFNRVDVWELVPRPDGKNISAAKWIWKNKNDAEDIVIRNKSRLVANGYKQEEGIDFEESFAPVDRLKAVRMFVAFAAHKNIIIFQMDVKIAFLNGLLKEEVYVSQLDGFIDLDFLDHVYRLKKALYGLKQAPRAWYDKLPSFLIKHHFTKGIVDPNLFTRRHEGDMLLVQVYVDDIIFGSTNPDFSKQFANLIKNNFDMSMIGELKFFLGLQVHQSPYDIFISQSQYGIELLKKHGMVDCVSMSTHMAIKRLDADL</sequence>
<name>A0ABQ5DYZ1_9ASTR</name>
<feature type="non-terminal residue" evidence="6">
    <location>
        <position position="1"/>
    </location>
</feature>
<organism evidence="6 7">
    <name type="scientific">Tanacetum coccineum</name>
    <dbReference type="NCBI Taxonomy" id="301880"/>
    <lineage>
        <taxon>Eukaryota</taxon>
        <taxon>Viridiplantae</taxon>
        <taxon>Streptophyta</taxon>
        <taxon>Embryophyta</taxon>
        <taxon>Tracheophyta</taxon>
        <taxon>Spermatophyta</taxon>
        <taxon>Magnoliopsida</taxon>
        <taxon>eudicotyledons</taxon>
        <taxon>Gunneridae</taxon>
        <taxon>Pentapetalae</taxon>
        <taxon>asterids</taxon>
        <taxon>campanulids</taxon>
        <taxon>Asterales</taxon>
        <taxon>Asteraceae</taxon>
        <taxon>Asteroideae</taxon>
        <taxon>Anthemideae</taxon>
        <taxon>Anthemidinae</taxon>
        <taxon>Tanacetum</taxon>
    </lineage>
</organism>
<evidence type="ECO:0000259" key="5">
    <source>
        <dbReference type="Pfam" id="PF22936"/>
    </source>
</evidence>
<feature type="domain" description="GAG-pre-integrase" evidence="4">
    <location>
        <begin position="293"/>
        <end position="359"/>
    </location>
</feature>
<dbReference type="Pfam" id="PF07727">
    <property type="entry name" value="RVT_2"/>
    <property type="match status" value="1"/>
</dbReference>
<evidence type="ECO:0000313" key="7">
    <source>
        <dbReference type="Proteomes" id="UP001151760"/>
    </source>
</evidence>
<evidence type="ECO:0000313" key="6">
    <source>
        <dbReference type="EMBL" id="GJT44397.1"/>
    </source>
</evidence>
<dbReference type="InterPro" id="IPR025724">
    <property type="entry name" value="GAG-pre-integrase_dom"/>
</dbReference>